<evidence type="ECO:0000256" key="2">
    <source>
        <dbReference type="ARBA" id="ARBA00022448"/>
    </source>
</evidence>
<evidence type="ECO:0000256" key="1">
    <source>
        <dbReference type="ARBA" id="ARBA00004651"/>
    </source>
</evidence>
<comment type="subcellular location">
    <subcellularLocation>
        <location evidence="1 7">Cell membrane</location>
        <topology evidence="1 7">Multi-pass membrane protein</topology>
    </subcellularLocation>
</comment>
<feature type="transmembrane region" description="Helical" evidence="7">
    <location>
        <begin position="153"/>
        <end position="174"/>
    </location>
</feature>
<organism evidence="10 11">
    <name type="scientific">Microbacterium pygmaeum</name>
    <dbReference type="NCBI Taxonomy" id="370764"/>
    <lineage>
        <taxon>Bacteria</taxon>
        <taxon>Bacillati</taxon>
        <taxon>Actinomycetota</taxon>
        <taxon>Actinomycetes</taxon>
        <taxon>Micrococcales</taxon>
        <taxon>Microbacteriaceae</taxon>
        <taxon>Microbacterium</taxon>
    </lineage>
</organism>
<dbReference type="PROSITE" id="PS50928">
    <property type="entry name" value="ABC_TM1"/>
    <property type="match status" value="1"/>
</dbReference>
<evidence type="ECO:0000256" key="8">
    <source>
        <dbReference type="SAM" id="MobiDB-lite"/>
    </source>
</evidence>
<dbReference type="SUPFAM" id="SSF161098">
    <property type="entry name" value="MetI-like"/>
    <property type="match status" value="1"/>
</dbReference>
<reference evidence="10 11" key="1">
    <citation type="submission" date="2016-10" db="EMBL/GenBank/DDBJ databases">
        <authorList>
            <person name="de Groot N.N."/>
        </authorList>
    </citation>
    <scope>NUCLEOTIDE SEQUENCE [LARGE SCALE GENOMIC DNA]</scope>
    <source>
        <strain evidence="10 11">DSM 23142</strain>
    </source>
</reference>
<evidence type="ECO:0000256" key="6">
    <source>
        <dbReference type="ARBA" id="ARBA00023136"/>
    </source>
</evidence>
<dbReference type="Proteomes" id="UP000199009">
    <property type="component" value="Chromosome I"/>
</dbReference>
<feature type="transmembrane region" description="Helical" evidence="7">
    <location>
        <begin position="257"/>
        <end position="278"/>
    </location>
</feature>
<dbReference type="Gene3D" id="1.10.3720.10">
    <property type="entry name" value="MetI-like"/>
    <property type="match status" value="1"/>
</dbReference>
<dbReference type="GO" id="GO:0005886">
    <property type="term" value="C:plasma membrane"/>
    <property type="evidence" value="ECO:0007669"/>
    <property type="project" value="UniProtKB-SubCell"/>
</dbReference>
<evidence type="ECO:0000313" key="10">
    <source>
        <dbReference type="EMBL" id="SDG40284.1"/>
    </source>
</evidence>
<evidence type="ECO:0000259" key="9">
    <source>
        <dbReference type="PROSITE" id="PS50928"/>
    </source>
</evidence>
<dbReference type="InterPro" id="IPR035906">
    <property type="entry name" value="MetI-like_sf"/>
</dbReference>
<sequence length="293" mass="32071">MPGIPTGVVAPPAPRPPRASRSPRAGTVFTHVFLVVGGLIMVFPFVWQVLMSLSTNSQVMSVPPTFWPGELQFGNFAEVFEKIPFFNQLWVSILITGLRTLGQLILCTLAGYAFARMPFRGKNIVFAIVLSLLMVPPQIYLIPQYLIIQDLGLLNTAFGVALPGFFSAFGIFLMRQAFVGLPYELEEAARLDGANPLQTFFRVMLPLVGPSLSALIIITVLWSWNDLLWPLVVATRAKDMPLSVGLATLQGQFSTDYSVLMAASLLATLPVLILFLVLQKRVVQGLAFSGMKG</sequence>
<evidence type="ECO:0000256" key="5">
    <source>
        <dbReference type="ARBA" id="ARBA00022989"/>
    </source>
</evidence>
<feature type="transmembrane region" description="Helical" evidence="7">
    <location>
        <begin position="200"/>
        <end position="224"/>
    </location>
</feature>
<protein>
    <submittedName>
        <fullName evidence="10">Carbohydrate ABC transporter membrane protein 2, CUT1 family</fullName>
    </submittedName>
</protein>
<dbReference type="PANTHER" id="PTHR43744:SF12">
    <property type="entry name" value="ABC TRANSPORTER PERMEASE PROTEIN MG189-RELATED"/>
    <property type="match status" value="1"/>
</dbReference>
<dbReference type="InterPro" id="IPR000515">
    <property type="entry name" value="MetI-like"/>
</dbReference>
<keyword evidence="11" id="KW-1185">Reference proteome</keyword>
<evidence type="ECO:0000256" key="4">
    <source>
        <dbReference type="ARBA" id="ARBA00022692"/>
    </source>
</evidence>
<keyword evidence="4 7" id="KW-0812">Transmembrane</keyword>
<proteinExistence type="inferred from homology"/>
<keyword evidence="3" id="KW-1003">Cell membrane</keyword>
<evidence type="ECO:0000256" key="7">
    <source>
        <dbReference type="RuleBase" id="RU363032"/>
    </source>
</evidence>
<evidence type="ECO:0000313" key="11">
    <source>
        <dbReference type="Proteomes" id="UP000199009"/>
    </source>
</evidence>
<accession>A0A1G7TYW4</accession>
<feature type="transmembrane region" description="Helical" evidence="7">
    <location>
        <begin position="89"/>
        <end position="112"/>
    </location>
</feature>
<feature type="domain" description="ABC transmembrane type-1" evidence="9">
    <location>
        <begin position="89"/>
        <end position="278"/>
    </location>
</feature>
<keyword evidence="2 7" id="KW-0813">Transport</keyword>
<dbReference type="PANTHER" id="PTHR43744">
    <property type="entry name" value="ABC TRANSPORTER PERMEASE PROTEIN MG189-RELATED-RELATED"/>
    <property type="match status" value="1"/>
</dbReference>
<name>A0A1G7TYW4_9MICO</name>
<dbReference type="STRING" id="370764.SAMN04489810_0199"/>
<feature type="region of interest" description="Disordered" evidence="8">
    <location>
        <begin position="1"/>
        <end position="22"/>
    </location>
</feature>
<feature type="transmembrane region" description="Helical" evidence="7">
    <location>
        <begin position="124"/>
        <end position="147"/>
    </location>
</feature>
<keyword evidence="5 7" id="KW-1133">Transmembrane helix</keyword>
<evidence type="ECO:0000256" key="3">
    <source>
        <dbReference type="ARBA" id="ARBA00022475"/>
    </source>
</evidence>
<comment type="similarity">
    <text evidence="7">Belongs to the binding-protein-dependent transport system permease family.</text>
</comment>
<dbReference type="GO" id="GO:0055085">
    <property type="term" value="P:transmembrane transport"/>
    <property type="evidence" value="ECO:0007669"/>
    <property type="project" value="InterPro"/>
</dbReference>
<dbReference type="Pfam" id="PF00528">
    <property type="entry name" value="BPD_transp_1"/>
    <property type="match status" value="1"/>
</dbReference>
<feature type="transmembrane region" description="Helical" evidence="7">
    <location>
        <begin position="28"/>
        <end position="50"/>
    </location>
</feature>
<dbReference type="EMBL" id="LT629692">
    <property type="protein sequence ID" value="SDG40284.1"/>
    <property type="molecule type" value="Genomic_DNA"/>
</dbReference>
<dbReference type="AlphaFoldDB" id="A0A1G7TYW4"/>
<gene>
    <name evidence="10" type="ORF">SAMN04489810_0199</name>
</gene>
<keyword evidence="6 7" id="KW-0472">Membrane</keyword>
<dbReference type="CDD" id="cd06261">
    <property type="entry name" value="TM_PBP2"/>
    <property type="match status" value="1"/>
</dbReference>